<evidence type="ECO:0000256" key="5">
    <source>
        <dbReference type="ARBA" id="ARBA00022692"/>
    </source>
</evidence>
<dbReference type="InterPro" id="IPR005027">
    <property type="entry name" value="Glyco_trans_43"/>
</dbReference>
<evidence type="ECO:0000256" key="10">
    <source>
        <dbReference type="ARBA" id="ARBA00023180"/>
    </source>
</evidence>
<dbReference type="Proteomes" id="UP000694853">
    <property type="component" value="Unplaced"/>
</dbReference>
<dbReference type="Pfam" id="PF03360">
    <property type="entry name" value="Glyco_transf_43"/>
    <property type="match status" value="1"/>
</dbReference>
<dbReference type="GO" id="GO:0071555">
    <property type="term" value="P:cell wall organization"/>
    <property type="evidence" value="ECO:0007669"/>
    <property type="project" value="UniProtKB-KW"/>
</dbReference>
<dbReference type="GO" id="GO:0010417">
    <property type="term" value="P:glucuronoxylan biosynthetic process"/>
    <property type="evidence" value="ECO:0007669"/>
    <property type="project" value="TreeGrafter"/>
</dbReference>
<evidence type="ECO:0000256" key="12">
    <source>
        <dbReference type="PIRSR" id="PIRSR605027-4"/>
    </source>
</evidence>
<organism evidence="14 15">
    <name type="scientific">Abrus precatorius</name>
    <name type="common">Indian licorice</name>
    <name type="synonym">Glycine abrus</name>
    <dbReference type="NCBI Taxonomy" id="3816"/>
    <lineage>
        <taxon>Eukaryota</taxon>
        <taxon>Viridiplantae</taxon>
        <taxon>Streptophyta</taxon>
        <taxon>Embryophyta</taxon>
        <taxon>Tracheophyta</taxon>
        <taxon>Spermatophyta</taxon>
        <taxon>Magnoliopsida</taxon>
        <taxon>eudicotyledons</taxon>
        <taxon>Gunneridae</taxon>
        <taxon>Pentapetalae</taxon>
        <taxon>rosids</taxon>
        <taxon>fabids</taxon>
        <taxon>Fabales</taxon>
        <taxon>Fabaceae</taxon>
        <taxon>Papilionoideae</taxon>
        <taxon>50 kb inversion clade</taxon>
        <taxon>NPAAA clade</taxon>
        <taxon>indigoferoid/millettioid clade</taxon>
        <taxon>Abreae</taxon>
        <taxon>Abrus</taxon>
    </lineage>
</organism>
<dbReference type="GO" id="GO:0042285">
    <property type="term" value="F:xylosyltransferase activity"/>
    <property type="evidence" value="ECO:0007669"/>
    <property type="project" value="TreeGrafter"/>
</dbReference>
<reference evidence="14" key="1">
    <citation type="journal article" date="2019" name="Toxins">
        <title>Detection of Abrin-Like and Prepropulchellin-Like Toxin Genes and Transcripts Using Whole Genome Sequencing and Full-Length Transcript Sequencing of Abrus precatorius.</title>
        <authorList>
            <person name="Hovde B.T."/>
            <person name="Daligault H.E."/>
            <person name="Hanschen E.R."/>
            <person name="Kunde Y.A."/>
            <person name="Johnson M.B."/>
            <person name="Starkenburg S.R."/>
            <person name="Johnson S.L."/>
        </authorList>
    </citation>
    <scope>NUCLEOTIDE SEQUENCE [LARGE SCALE GENOMIC DNA]</scope>
</reference>
<evidence type="ECO:0000256" key="9">
    <source>
        <dbReference type="ARBA" id="ARBA00023136"/>
    </source>
</evidence>
<keyword evidence="8 13" id="KW-0333">Golgi apparatus</keyword>
<dbReference type="GeneID" id="113873102"/>
<evidence type="ECO:0000256" key="4">
    <source>
        <dbReference type="ARBA" id="ARBA00022679"/>
    </source>
</evidence>
<dbReference type="GO" id="GO:0000139">
    <property type="term" value="C:Golgi membrane"/>
    <property type="evidence" value="ECO:0007669"/>
    <property type="project" value="UniProtKB-SubCell"/>
</dbReference>
<evidence type="ECO:0000256" key="7">
    <source>
        <dbReference type="ARBA" id="ARBA00022989"/>
    </source>
</evidence>
<keyword evidence="9" id="KW-0472">Membrane</keyword>
<keyword evidence="14" id="KW-1185">Reference proteome</keyword>
<evidence type="ECO:0000256" key="2">
    <source>
        <dbReference type="ARBA" id="ARBA00007706"/>
    </source>
</evidence>
<name>A0A8B8MGQ6_ABRPR</name>
<feature type="site" description="Interaction with galactose moiety of substrate glycoprotein" evidence="12">
    <location>
        <position position="239"/>
    </location>
</feature>
<dbReference type="OrthoDB" id="675023at2759"/>
<evidence type="ECO:0000256" key="1">
    <source>
        <dbReference type="ARBA" id="ARBA00004323"/>
    </source>
</evidence>
<protein>
    <recommendedName>
        <fullName evidence="13">Glycosyltransferases</fullName>
        <ecNumber evidence="13">2.4.-.-</ecNumber>
    </recommendedName>
</protein>
<keyword evidence="5" id="KW-0812">Transmembrane</keyword>
<reference evidence="15" key="2">
    <citation type="submission" date="2025-08" db="UniProtKB">
        <authorList>
            <consortium name="RefSeq"/>
        </authorList>
    </citation>
    <scope>IDENTIFICATION</scope>
    <source>
        <tissue evidence="15">Young leaves</tissue>
    </source>
</reference>
<proteinExistence type="inferred from homology"/>
<keyword evidence="7" id="KW-1133">Transmembrane helix</keyword>
<dbReference type="CDD" id="cd00218">
    <property type="entry name" value="GlcAT-I"/>
    <property type="match status" value="1"/>
</dbReference>
<evidence type="ECO:0000256" key="8">
    <source>
        <dbReference type="ARBA" id="ARBA00023034"/>
    </source>
</evidence>
<dbReference type="Gene3D" id="3.90.550.10">
    <property type="entry name" value="Spore Coat Polysaccharide Biosynthesis Protein SpsA, Chain A"/>
    <property type="match status" value="1"/>
</dbReference>
<comment type="similarity">
    <text evidence="2 13">Belongs to the glycosyltransferase 43 family.</text>
</comment>
<gene>
    <name evidence="15" type="primary">LOC113873102</name>
</gene>
<accession>A0A8B8MGQ6</accession>
<dbReference type="PANTHER" id="PTHR10896">
    <property type="entry name" value="GALACTOSYLGALACTOSYLXYLOSYLPROTEIN 3-BETA-GLUCURONOSYLTRANSFERASE BETA-1,3-GLUCURONYLTRANSFERASE"/>
    <property type="match status" value="1"/>
</dbReference>
<comment type="subcellular location">
    <subcellularLocation>
        <location evidence="1 13">Golgi apparatus membrane</location>
        <topology evidence="1 13">Single-pass type II membrane protein</topology>
    </subcellularLocation>
</comment>
<evidence type="ECO:0000256" key="11">
    <source>
        <dbReference type="ARBA" id="ARBA00023316"/>
    </source>
</evidence>
<keyword evidence="10" id="KW-0325">Glycoprotein</keyword>
<dbReference type="GO" id="GO:0009834">
    <property type="term" value="P:plant-type secondary cell wall biogenesis"/>
    <property type="evidence" value="ECO:0007669"/>
    <property type="project" value="TreeGrafter"/>
</dbReference>
<dbReference type="KEGG" id="aprc:113873102"/>
<keyword evidence="3" id="KW-0328">Glycosyltransferase</keyword>
<evidence type="ECO:0000313" key="15">
    <source>
        <dbReference type="RefSeq" id="XP_027366882.1"/>
    </source>
</evidence>
<dbReference type="SUPFAM" id="SSF53448">
    <property type="entry name" value="Nucleotide-diphospho-sugar transferases"/>
    <property type="match status" value="1"/>
</dbReference>
<keyword evidence="4 13" id="KW-0808">Transferase</keyword>
<dbReference type="AlphaFoldDB" id="A0A8B8MGQ6"/>
<sequence>MGSLERSKKKVMLWKKAMAHFSLCFVMGFFTGFAPTGKSLFPSHVAASNRSEFAPQPIEVSHMTTNVNRSWIAPTPETMPTRSIVNKQTTKFHAKQGPQLKPRRLLIIVTPTSTRLPLQAVVLTRLANTMKLVPQPLLWIVVEGQTDSTDVSKTLRKTGIMYRHLVSKENFTDVETELNHQRNLALKHIVHHRLSGIVHFAELSNVYDLEFFQQLRHIEVFGTWPTAMLAANRKKVTIEGPVCDSSQVMGWHLKNMKNETETITPPIHISSFAFNSSILWDPERWGRTSSVQDTSQNSIKFVKQVVLEDEAKLKGIPPEDCSRILLWRFNFHGRTISNHKSLTTTSEGITR</sequence>
<dbReference type="EC" id="2.4.-.-" evidence="13"/>
<keyword evidence="6 13" id="KW-0735">Signal-anchor</keyword>
<dbReference type="FunFam" id="3.90.550.10:FF:000084">
    <property type="entry name" value="Glycosyltransferases"/>
    <property type="match status" value="1"/>
</dbReference>
<dbReference type="InterPro" id="IPR029044">
    <property type="entry name" value="Nucleotide-diphossugar_trans"/>
</dbReference>
<dbReference type="RefSeq" id="XP_027366882.1">
    <property type="nucleotide sequence ID" value="XM_027511081.1"/>
</dbReference>
<dbReference type="GO" id="GO:0015018">
    <property type="term" value="F:galactosylgalactosylxylosylprotein 3-beta-glucuronosyltransferase activity"/>
    <property type="evidence" value="ECO:0007669"/>
    <property type="project" value="InterPro"/>
</dbReference>
<comment type="function">
    <text evidence="13">Involved in the synthesis of glucuronoxylan hemicellulose in secondary cell walls.</text>
</comment>
<evidence type="ECO:0000256" key="6">
    <source>
        <dbReference type="ARBA" id="ARBA00022968"/>
    </source>
</evidence>
<evidence type="ECO:0000256" key="3">
    <source>
        <dbReference type="ARBA" id="ARBA00022676"/>
    </source>
</evidence>
<keyword evidence="11 13" id="KW-0961">Cell wall biogenesis/degradation</keyword>
<dbReference type="PANTHER" id="PTHR10896:SF59">
    <property type="entry name" value="BETA-1,4-XYLOSYLTRANSFERASE IRX9"/>
    <property type="match status" value="1"/>
</dbReference>
<evidence type="ECO:0000256" key="13">
    <source>
        <dbReference type="RuleBase" id="RU363127"/>
    </source>
</evidence>
<evidence type="ECO:0000313" key="14">
    <source>
        <dbReference type="Proteomes" id="UP000694853"/>
    </source>
</evidence>